<sequence length="145" mass="16466">MISFSLYAAFPGEFLRNYLTLGWLDGVLLGQYFYELNTRSSERGFIPNRLWLLNEDLVDDEKLRRLVADNSTGESARPSFVLDLSNRHLASAMLRNTDLRQVNFDNAVLTSADFSGAWLTGSRLTELRCNGQFSYQPNYKVPVSG</sequence>
<evidence type="ECO:0008006" key="3">
    <source>
        <dbReference type="Google" id="ProtNLM"/>
    </source>
</evidence>
<dbReference type="Pfam" id="PF00805">
    <property type="entry name" value="Pentapeptide"/>
    <property type="match status" value="1"/>
</dbReference>
<name>A0A512NKY0_9HYPH</name>
<protein>
    <recommendedName>
        <fullName evidence="3">Pentapeptide repeat-containing protein</fullName>
    </recommendedName>
</protein>
<evidence type="ECO:0000313" key="1">
    <source>
        <dbReference type="EMBL" id="GEP59607.1"/>
    </source>
</evidence>
<dbReference type="SUPFAM" id="SSF141571">
    <property type="entry name" value="Pentapeptide repeat-like"/>
    <property type="match status" value="1"/>
</dbReference>
<organism evidence="1 2">
    <name type="scientific">Reyranella soli</name>
    <dbReference type="NCBI Taxonomy" id="1230389"/>
    <lineage>
        <taxon>Bacteria</taxon>
        <taxon>Pseudomonadati</taxon>
        <taxon>Pseudomonadota</taxon>
        <taxon>Alphaproteobacteria</taxon>
        <taxon>Hyphomicrobiales</taxon>
        <taxon>Reyranellaceae</taxon>
        <taxon>Reyranella</taxon>
    </lineage>
</organism>
<dbReference type="EMBL" id="BKAJ01000135">
    <property type="protein sequence ID" value="GEP59607.1"/>
    <property type="molecule type" value="Genomic_DNA"/>
</dbReference>
<reference evidence="1 2" key="1">
    <citation type="submission" date="2019-07" db="EMBL/GenBank/DDBJ databases">
        <title>Whole genome shotgun sequence of Reyranella soli NBRC 108950.</title>
        <authorList>
            <person name="Hosoyama A."/>
            <person name="Uohara A."/>
            <person name="Ohji S."/>
            <person name="Ichikawa N."/>
        </authorList>
    </citation>
    <scope>NUCLEOTIDE SEQUENCE [LARGE SCALE GENOMIC DNA]</scope>
    <source>
        <strain evidence="1 2">NBRC 108950</strain>
    </source>
</reference>
<proteinExistence type="predicted"/>
<comment type="caution">
    <text evidence="1">The sequence shown here is derived from an EMBL/GenBank/DDBJ whole genome shotgun (WGS) entry which is preliminary data.</text>
</comment>
<dbReference type="InterPro" id="IPR001646">
    <property type="entry name" value="5peptide_repeat"/>
</dbReference>
<keyword evidence="2" id="KW-1185">Reference proteome</keyword>
<dbReference type="Gene3D" id="2.160.20.80">
    <property type="entry name" value="E3 ubiquitin-protein ligase SopA"/>
    <property type="match status" value="1"/>
</dbReference>
<evidence type="ECO:0000313" key="2">
    <source>
        <dbReference type="Proteomes" id="UP000321058"/>
    </source>
</evidence>
<accession>A0A512NKY0</accession>
<dbReference type="AlphaFoldDB" id="A0A512NKY0"/>
<dbReference type="Proteomes" id="UP000321058">
    <property type="component" value="Unassembled WGS sequence"/>
</dbReference>
<gene>
    <name evidence="1" type="ORF">RSO01_67730</name>
</gene>
<dbReference type="RefSeq" id="WP_246158998.1">
    <property type="nucleotide sequence ID" value="NZ_BKAJ01000135.1"/>
</dbReference>